<feature type="region of interest" description="Disordered" evidence="1">
    <location>
        <begin position="1"/>
        <end position="128"/>
    </location>
</feature>
<name>A0A176WPR2_MARPO</name>
<dbReference type="AlphaFoldDB" id="A0A176WPR2"/>
<dbReference type="EMBL" id="LVLJ01000396">
    <property type="protein sequence ID" value="OAE34505.1"/>
    <property type="molecule type" value="Genomic_DNA"/>
</dbReference>
<feature type="compositionally biased region" description="Basic and acidic residues" evidence="1">
    <location>
        <begin position="98"/>
        <end position="122"/>
    </location>
</feature>
<evidence type="ECO:0000256" key="1">
    <source>
        <dbReference type="SAM" id="MobiDB-lite"/>
    </source>
</evidence>
<keyword evidence="3" id="KW-1185">Reference proteome</keyword>
<reference evidence="2" key="1">
    <citation type="submission" date="2016-03" db="EMBL/GenBank/DDBJ databases">
        <title>Mechanisms controlling the formation of the plant cell surface in tip-growing cells are functionally conserved among land plants.</title>
        <authorList>
            <person name="Honkanen S."/>
            <person name="Jones V.A."/>
            <person name="Morieri G."/>
            <person name="Champion C."/>
            <person name="Hetherington A.J."/>
            <person name="Kelly S."/>
            <person name="Saint-Marcoux D."/>
            <person name="Proust H."/>
            <person name="Prescott H."/>
            <person name="Dolan L."/>
        </authorList>
    </citation>
    <scope>NUCLEOTIDE SEQUENCE [LARGE SCALE GENOMIC DNA]</scope>
    <source>
        <tissue evidence="2">Whole gametophyte</tissue>
    </source>
</reference>
<organism evidence="2 3">
    <name type="scientific">Marchantia polymorpha subsp. ruderalis</name>
    <dbReference type="NCBI Taxonomy" id="1480154"/>
    <lineage>
        <taxon>Eukaryota</taxon>
        <taxon>Viridiplantae</taxon>
        <taxon>Streptophyta</taxon>
        <taxon>Embryophyta</taxon>
        <taxon>Marchantiophyta</taxon>
        <taxon>Marchantiopsida</taxon>
        <taxon>Marchantiidae</taxon>
        <taxon>Marchantiales</taxon>
        <taxon>Marchantiaceae</taxon>
        <taxon>Marchantia</taxon>
    </lineage>
</organism>
<feature type="compositionally biased region" description="Acidic residues" evidence="1">
    <location>
        <begin position="83"/>
        <end position="97"/>
    </location>
</feature>
<protein>
    <submittedName>
        <fullName evidence="2">Uncharacterized protein</fullName>
    </submittedName>
</protein>
<proteinExistence type="predicted"/>
<dbReference type="Proteomes" id="UP000077202">
    <property type="component" value="Unassembled WGS sequence"/>
</dbReference>
<gene>
    <name evidence="2" type="ORF">AXG93_1299s1180</name>
</gene>
<evidence type="ECO:0000313" key="3">
    <source>
        <dbReference type="Proteomes" id="UP000077202"/>
    </source>
</evidence>
<evidence type="ECO:0000313" key="2">
    <source>
        <dbReference type="EMBL" id="OAE34505.1"/>
    </source>
</evidence>
<comment type="caution">
    <text evidence="2">The sequence shown here is derived from an EMBL/GenBank/DDBJ whole genome shotgun (WGS) entry which is preliminary data.</text>
</comment>
<accession>A0A176WPR2</accession>
<sequence>MADRGGPLVGSREEEKKAVKRSASGNTAGRPSWHESLALPGGMRSEPGDEKTARTPPSVPPRAAEGRGEIKPQRQRASKRPAEEEEEEAEEDEEEELEVKRLKEEEKGRERKKEGKNREKGRCGCNWF</sequence>